<evidence type="ECO:0008006" key="3">
    <source>
        <dbReference type="Google" id="ProtNLM"/>
    </source>
</evidence>
<gene>
    <name evidence="1" type="ORF">AQ619_16925</name>
</gene>
<dbReference type="STRING" id="69395.AQ619_16925"/>
<dbReference type="AlphaFoldDB" id="A0A0P0P3E0"/>
<protein>
    <recommendedName>
        <fullName evidence="3">DUF5679 domain-containing protein</fullName>
    </recommendedName>
</protein>
<reference evidence="1 2" key="1">
    <citation type="submission" date="2015-10" db="EMBL/GenBank/DDBJ databases">
        <title>Conservation of the essential genome among Caulobacter and Brevundimonas species.</title>
        <authorList>
            <person name="Scott D."/>
            <person name="Ely B."/>
        </authorList>
    </citation>
    <scope>NUCLEOTIDE SEQUENCE [LARGE SCALE GENOMIC DNA]</scope>
    <source>
        <strain evidence="1 2">CB4</strain>
    </source>
</reference>
<organism evidence="1 2">
    <name type="scientific">Caulobacter henricii</name>
    <dbReference type="NCBI Taxonomy" id="69395"/>
    <lineage>
        <taxon>Bacteria</taxon>
        <taxon>Pseudomonadati</taxon>
        <taxon>Pseudomonadota</taxon>
        <taxon>Alphaproteobacteria</taxon>
        <taxon>Caulobacterales</taxon>
        <taxon>Caulobacteraceae</taxon>
        <taxon>Caulobacter</taxon>
    </lineage>
</organism>
<proteinExistence type="predicted"/>
<evidence type="ECO:0000313" key="1">
    <source>
        <dbReference type="EMBL" id="ALL14913.1"/>
    </source>
</evidence>
<dbReference type="EMBL" id="CP013002">
    <property type="protein sequence ID" value="ALL14913.1"/>
    <property type="molecule type" value="Genomic_DNA"/>
</dbReference>
<keyword evidence="2" id="KW-1185">Reference proteome</keyword>
<evidence type="ECO:0000313" key="2">
    <source>
        <dbReference type="Proteomes" id="UP000056905"/>
    </source>
</evidence>
<name>A0A0P0P3E0_9CAUL</name>
<dbReference type="Proteomes" id="UP000056905">
    <property type="component" value="Chromosome"/>
</dbReference>
<sequence length="114" mass="12654">MPTLDSGRPLLIQGRDLRTFLQARRAQAKRPCPPGAIYCFRCKEPRVPADARAVFEASATKAGTLKAICATCGARMFRRAREATLPDILPGVAIQIMEAERHIEERPTPFMICD</sequence>
<accession>A0A0P0P3E0</accession>
<dbReference type="KEGG" id="chq:AQ619_16925"/>